<evidence type="ECO:0000259" key="4">
    <source>
        <dbReference type="PROSITE" id="PS50043"/>
    </source>
</evidence>
<dbReference type="SUPFAM" id="SSF46894">
    <property type="entry name" value="C-terminal effector domain of the bipartite response regulators"/>
    <property type="match status" value="1"/>
</dbReference>
<dbReference type="RefSeq" id="WP_050520681.1">
    <property type="nucleotide sequence ID" value="NZ_FOCO01000054.1"/>
</dbReference>
<dbReference type="SMART" id="SM00421">
    <property type="entry name" value="HTH_LUXR"/>
    <property type="match status" value="1"/>
</dbReference>
<sequence>MTQINKERGGEIGIFVGDAFAFSDNILRHTSIEFSYLNFIRISTIEALFDVPVEQVERCRIIVVDEGQSEQLIGQVEAVFDRFGTARIALAYRKPTVAHNFLRKVGENPMLARVGILPMRLEIDHWVSLLRLLICGERYIPYELFDGPQRAEASAETIEALPNAKHATNLPALTGREKQVLLSVSKGKQNKIIAAELDLSEHTVKLHIHNVISKLGVNNRTEAAVLYLADTSKTNGRAD</sequence>
<dbReference type="Pfam" id="PF00196">
    <property type="entry name" value="GerE"/>
    <property type="match status" value="1"/>
</dbReference>
<dbReference type="Gene3D" id="1.10.10.10">
    <property type="entry name" value="Winged helix-like DNA-binding domain superfamily/Winged helix DNA-binding domain"/>
    <property type="match status" value="1"/>
</dbReference>
<protein>
    <submittedName>
        <fullName evidence="5">Regulatory protein, luxR family</fullName>
    </submittedName>
</protein>
<organism evidence="5 6">
    <name type="scientific">Pseudorhodobacter antarcticus</name>
    <dbReference type="NCBI Taxonomy" id="1077947"/>
    <lineage>
        <taxon>Bacteria</taxon>
        <taxon>Pseudomonadati</taxon>
        <taxon>Pseudomonadota</taxon>
        <taxon>Alphaproteobacteria</taxon>
        <taxon>Rhodobacterales</taxon>
        <taxon>Paracoccaceae</taxon>
        <taxon>Pseudorhodobacter</taxon>
    </lineage>
</organism>
<dbReference type="Proteomes" id="UP000183002">
    <property type="component" value="Unassembled WGS sequence"/>
</dbReference>
<keyword evidence="2" id="KW-0238">DNA-binding</keyword>
<keyword evidence="6" id="KW-1185">Reference proteome</keyword>
<gene>
    <name evidence="5" type="ORF">SAMN05216227_10548</name>
</gene>
<evidence type="ECO:0000313" key="5">
    <source>
        <dbReference type="EMBL" id="SEO15860.1"/>
    </source>
</evidence>
<dbReference type="InterPro" id="IPR016032">
    <property type="entry name" value="Sig_transdc_resp-reg_C-effctor"/>
</dbReference>
<evidence type="ECO:0000313" key="6">
    <source>
        <dbReference type="Proteomes" id="UP000183002"/>
    </source>
</evidence>
<keyword evidence="1" id="KW-0805">Transcription regulation</keyword>
<dbReference type="AlphaFoldDB" id="A0A1H8MF11"/>
<feature type="domain" description="HTH luxR-type" evidence="4">
    <location>
        <begin position="166"/>
        <end position="231"/>
    </location>
</feature>
<evidence type="ECO:0000256" key="1">
    <source>
        <dbReference type="ARBA" id="ARBA00023015"/>
    </source>
</evidence>
<dbReference type="PANTHER" id="PTHR44688:SF16">
    <property type="entry name" value="DNA-BINDING TRANSCRIPTIONAL ACTIVATOR DEVR_DOSR"/>
    <property type="match status" value="1"/>
</dbReference>
<proteinExistence type="predicted"/>
<evidence type="ECO:0000256" key="3">
    <source>
        <dbReference type="ARBA" id="ARBA00023163"/>
    </source>
</evidence>
<dbReference type="InterPro" id="IPR036388">
    <property type="entry name" value="WH-like_DNA-bd_sf"/>
</dbReference>
<dbReference type="EMBL" id="FOCO01000054">
    <property type="protein sequence ID" value="SEO15860.1"/>
    <property type="molecule type" value="Genomic_DNA"/>
</dbReference>
<evidence type="ECO:0000256" key="2">
    <source>
        <dbReference type="ARBA" id="ARBA00023125"/>
    </source>
</evidence>
<dbReference type="GO" id="GO:0006355">
    <property type="term" value="P:regulation of DNA-templated transcription"/>
    <property type="evidence" value="ECO:0007669"/>
    <property type="project" value="InterPro"/>
</dbReference>
<dbReference type="InterPro" id="IPR000792">
    <property type="entry name" value="Tscrpt_reg_LuxR_C"/>
</dbReference>
<dbReference type="PRINTS" id="PR00038">
    <property type="entry name" value="HTHLUXR"/>
</dbReference>
<dbReference type="CDD" id="cd06170">
    <property type="entry name" value="LuxR_C_like"/>
    <property type="match status" value="1"/>
</dbReference>
<dbReference type="PROSITE" id="PS50043">
    <property type="entry name" value="HTH_LUXR_2"/>
    <property type="match status" value="1"/>
</dbReference>
<dbReference type="GO" id="GO:0003677">
    <property type="term" value="F:DNA binding"/>
    <property type="evidence" value="ECO:0007669"/>
    <property type="project" value="UniProtKB-KW"/>
</dbReference>
<dbReference type="PANTHER" id="PTHR44688">
    <property type="entry name" value="DNA-BINDING TRANSCRIPTIONAL ACTIVATOR DEVR_DOSR"/>
    <property type="match status" value="1"/>
</dbReference>
<dbReference type="PROSITE" id="PS00622">
    <property type="entry name" value="HTH_LUXR_1"/>
    <property type="match status" value="1"/>
</dbReference>
<name>A0A1H8MF11_9RHOB</name>
<reference evidence="5 6" key="1">
    <citation type="submission" date="2016-10" db="EMBL/GenBank/DDBJ databases">
        <authorList>
            <person name="de Groot N.N."/>
        </authorList>
    </citation>
    <scope>NUCLEOTIDE SEQUENCE [LARGE SCALE GENOMIC DNA]</scope>
    <source>
        <strain evidence="5 6">CGMCC 1.10836</strain>
    </source>
</reference>
<dbReference type="STRING" id="1077947.SAMN05216227_10548"/>
<keyword evidence="3" id="KW-0804">Transcription</keyword>
<accession>A0A1H8MF11</accession>